<proteinExistence type="predicted"/>
<reference evidence="1 2" key="1">
    <citation type="journal article" date="2018" name="Gigascience">
        <title>Genomes of trombidid mites reveal novel predicted allergens and laterally-transferred genes associated with secondary metabolism.</title>
        <authorList>
            <person name="Dong X."/>
            <person name="Chaisiri K."/>
            <person name="Xia D."/>
            <person name="Armstrong S.D."/>
            <person name="Fang Y."/>
            <person name="Donnelly M.J."/>
            <person name="Kadowaki T."/>
            <person name="McGarry J.W."/>
            <person name="Darby A.C."/>
            <person name="Makepeace B.L."/>
        </authorList>
    </citation>
    <scope>NUCLEOTIDE SEQUENCE [LARGE SCALE GENOMIC DNA]</scope>
    <source>
        <strain evidence="1">UoL-UT</strain>
    </source>
</reference>
<keyword evidence="2" id="KW-1185">Reference proteome</keyword>
<organism evidence="1 2">
    <name type="scientific">Leptotrombidium deliense</name>
    <dbReference type="NCBI Taxonomy" id="299467"/>
    <lineage>
        <taxon>Eukaryota</taxon>
        <taxon>Metazoa</taxon>
        <taxon>Ecdysozoa</taxon>
        <taxon>Arthropoda</taxon>
        <taxon>Chelicerata</taxon>
        <taxon>Arachnida</taxon>
        <taxon>Acari</taxon>
        <taxon>Acariformes</taxon>
        <taxon>Trombidiformes</taxon>
        <taxon>Prostigmata</taxon>
        <taxon>Anystina</taxon>
        <taxon>Parasitengona</taxon>
        <taxon>Trombiculoidea</taxon>
        <taxon>Trombiculidae</taxon>
        <taxon>Leptotrombidium</taxon>
    </lineage>
</organism>
<evidence type="ECO:0000313" key="1">
    <source>
        <dbReference type="EMBL" id="RWS19144.1"/>
    </source>
</evidence>
<gene>
    <name evidence="1" type="ORF">B4U80_10519</name>
</gene>
<dbReference type="Proteomes" id="UP000288716">
    <property type="component" value="Unassembled WGS sequence"/>
</dbReference>
<protein>
    <submittedName>
        <fullName evidence="1">Uncharacterized protein</fullName>
    </submittedName>
</protein>
<name>A0A443RVB2_9ACAR</name>
<sequence>MTSDPKTLFIM</sequence>
<accession>A0A443RVB2</accession>
<dbReference type="EMBL" id="NCKV01029681">
    <property type="protein sequence ID" value="RWS19144.1"/>
    <property type="molecule type" value="Genomic_DNA"/>
</dbReference>
<dbReference type="VEuPathDB" id="VectorBase:LDEU012897"/>
<comment type="caution">
    <text evidence="1">The sequence shown here is derived from an EMBL/GenBank/DDBJ whole genome shotgun (WGS) entry which is preliminary data.</text>
</comment>
<evidence type="ECO:0000313" key="2">
    <source>
        <dbReference type="Proteomes" id="UP000288716"/>
    </source>
</evidence>